<keyword evidence="3" id="KW-1185">Reference proteome</keyword>
<dbReference type="Pfam" id="PF00174">
    <property type="entry name" value="Oxidored_molyb"/>
    <property type="match status" value="1"/>
</dbReference>
<protein>
    <recommendedName>
        <fullName evidence="1">Oxidoreductase molybdopterin-binding domain-containing protein</fullName>
    </recommendedName>
</protein>
<dbReference type="EMBL" id="KN846987">
    <property type="protein sequence ID" value="KIW93455.1"/>
    <property type="molecule type" value="Genomic_DNA"/>
</dbReference>
<dbReference type="OrthoDB" id="432685at2759"/>
<proteinExistence type="predicted"/>
<dbReference type="Gene3D" id="3.90.420.10">
    <property type="entry name" value="Oxidoreductase, molybdopterin-binding domain"/>
    <property type="match status" value="1"/>
</dbReference>
<dbReference type="GO" id="GO:0043546">
    <property type="term" value="F:molybdopterin cofactor binding"/>
    <property type="evidence" value="ECO:0007669"/>
    <property type="project" value="TreeGrafter"/>
</dbReference>
<reference evidence="2" key="1">
    <citation type="submission" date="2015-01" db="EMBL/GenBank/DDBJ databases">
        <title>The Genome Sequence of Cladophialophora bantiana CBS 173.52.</title>
        <authorList>
            <consortium name="The Broad Institute Genomics Platform"/>
            <person name="Cuomo C."/>
            <person name="de Hoog S."/>
            <person name="Gorbushina A."/>
            <person name="Stielow B."/>
            <person name="Teixiera M."/>
            <person name="Abouelleil A."/>
            <person name="Chapman S.B."/>
            <person name="Priest M."/>
            <person name="Young S.K."/>
            <person name="Wortman J."/>
            <person name="Nusbaum C."/>
            <person name="Birren B."/>
        </authorList>
    </citation>
    <scope>NUCLEOTIDE SEQUENCE [LARGE SCALE GENOMIC DNA]</scope>
    <source>
        <strain evidence="2">CBS 173.52</strain>
    </source>
</reference>
<evidence type="ECO:0000259" key="1">
    <source>
        <dbReference type="Pfam" id="PF00174"/>
    </source>
</evidence>
<dbReference type="GO" id="GO:0005739">
    <property type="term" value="C:mitochondrion"/>
    <property type="evidence" value="ECO:0007669"/>
    <property type="project" value="TreeGrafter"/>
</dbReference>
<dbReference type="GO" id="GO:0020037">
    <property type="term" value="F:heme binding"/>
    <property type="evidence" value="ECO:0007669"/>
    <property type="project" value="TreeGrafter"/>
</dbReference>
<organism evidence="2 3">
    <name type="scientific">Cladophialophora bantiana (strain ATCC 10958 / CBS 173.52 / CDC B-1940 / NIH 8579)</name>
    <name type="common">Xylohypha bantiana</name>
    <dbReference type="NCBI Taxonomy" id="1442370"/>
    <lineage>
        <taxon>Eukaryota</taxon>
        <taxon>Fungi</taxon>
        <taxon>Dikarya</taxon>
        <taxon>Ascomycota</taxon>
        <taxon>Pezizomycotina</taxon>
        <taxon>Eurotiomycetes</taxon>
        <taxon>Chaetothyriomycetidae</taxon>
        <taxon>Chaetothyriales</taxon>
        <taxon>Herpotrichiellaceae</taxon>
        <taxon>Cladophialophora</taxon>
    </lineage>
</organism>
<dbReference type="PANTHER" id="PTHR19372:SF7">
    <property type="entry name" value="SULFITE OXIDASE, MITOCHONDRIAL"/>
    <property type="match status" value="1"/>
</dbReference>
<dbReference type="InterPro" id="IPR036374">
    <property type="entry name" value="OxRdtase_Mopterin-bd_sf"/>
</dbReference>
<gene>
    <name evidence="2" type="ORF">Z519_06060</name>
</gene>
<dbReference type="GO" id="GO:0008482">
    <property type="term" value="F:sulfite oxidase activity"/>
    <property type="evidence" value="ECO:0007669"/>
    <property type="project" value="TreeGrafter"/>
</dbReference>
<dbReference type="RefSeq" id="XP_016620124.1">
    <property type="nucleotide sequence ID" value="XM_016763800.1"/>
</dbReference>
<dbReference type="GeneID" id="27698988"/>
<dbReference type="VEuPathDB" id="FungiDB:Z519_06060"/>
<feature type="domain" description="Oxidoreductase molybdopterin-binding" evidence="1">
    <location>
        <begin position="29"/>
        <end position="158"/>
    </location>
</feature>
<dbReference type="InterPro" id="IPR000572">
    <property type="entry name" value="OxRdtase_Mopterin-bd_dom"/>
</dbReference>
<evidence type="ECO:0000313" key="3">
    <source>
        <dbReference type="Proteomes" id="UP000053789"/>
    </source>
</evidence>
<dbReference type="GO" id="GO:0006790">
    <property type="term" value="P:sulfur compound metabolic process"/>
    <property type="evidence" value="ECO:0007669"/>
    <property type="project" value="TreeGrafter"/>
</dbReference>
<name>A0A0D2HRJ4_CLAB1</name>
<dbReference type="HOGENOM" id="CLU_1447372_0_0_1"/>
<accession>A0A0D2HRJ4</accession>
<evidence type="ECO:0000313" key="2">
    <source>
        <dbReference type="EMBL" id="KIW93455.1"/>
    </source>
</evidence>
<dbReference type="AlphaFoldDB" id="A0A0D2HRJ4"/>
<dbReference type="PANTHER" id="PTHR19372">
    <property type="entry name" value="SULFITE REDUCTASE"/>
    <property type="match status" value="1"/>
</dbReference>
<sequence>MRTFLFLIKIALNGENSFITRCDNYDRNHGPIQNNIGTDHRVTVDGKGFVSRTLSLAIDQLVNDFPQARVTCTLQSAGNRRHAMRTRIKEVWGGPRVRDILLAAGAQDHRAMGDSVRLKHVHFANYGGKTQADEWYGGSIPFDRAMDPAMDVILAVKVRIQHPPYPSPPLGDMSADLLLLGRR</sequence>
<dbReference type="Proteomes" id="UP000053789">
    <property type="component" value="Unassembled WGS sequence"/>
</dbReference>
<dbReference type="SUPFAM" id="SSF56524">
    <property type="entry name" value="Oxidoreductase molybdopterin-binding domain"/>
    <property type="match status" value="1"/>
</dbReference>